<gene>
    <name evidence="1" type="ORF">dnm_071720</name>
</gene>
<proteinExistence type="predicted"/>
<sequence length="58" mass="6854">MTYLKSDSYLIKNMSSQKNSQVKKICKTQWPNFFVIPFDRTHAEQNNRRCGRIGSKKT</sequence>
<dbReference type="Proteomes" id="UP000663722">
    <property type="component" value="Chromosome"/>
</dbReference>
<dbReference type="KEGG" id="dmm:dnm_071720"/>
<protein>
    <submittedName>
        <fullName evidence="1">Uncharacterized protein</fullName>
    </submittedName>
</protein>
<accession>A0A975GRN9</accession>
<dbReference type="AlphaFoldDB" id="A0A975GRN9"/>
<organism evidence="1 2">
    <name type="scientific">Desulfonema magnum</name>
    <dbReference type="NCBI Taxonomy" id="45655"/>
    <lineage>
        <taxon>Bacteria</taxon>
        <taxon>Pseudomonadati</taxon>
        <taxon>Thermodesulfobacteriota</taxon>
        <taxon>Desulfobacteria</taxon>
        <taxon>Desulfobacterales</taxon>
        <taxon>Desulfococcaceae</taxon>
        <taxon>Desulfonema</taxon>
    </lineage>
</organism>
<evidence type="ECO:0000313" key="2">
    <source>
        <dbReference type="Proteomes" id="UP000663722"/>
    </source>
</evidence>
<keyword evidence="2" id="KW-1185">Reference proteome</keyword>
<evidence type="ECO:0000313" key="1">
    <source>
        <dbReference type="EMBL" id="QTA91107.1"/>
    </source>
</evidence>
<reference evidence="1" key="1">
    <citation type="journal article" date="2021" name="Microb. Physiol.">
        <title>Proteogenomic Insights into the Physiology of Marine, Sulfate-Reducing, Filamentous Desulfonema limicola and Desulfonema magnum.</title>
        <authorList>
            <person name="Schnaars V."/>
            <person name="Wohlbrand L."/>
            <person name="Scheve S."/>
            <person name="Hinrichs C."/>
            <person name="Reinhardt R."/>
            <person name="Rabus R."/>
        </authorList>
    </citation>
    <scope>NUCLEOTIDE SEQUENCE</scope>
    <source>
        <strain evidence="1">4be13</strain>
    </source>
</reference>
<name>A0A975GRN9_9BACT</name>
<dbReference type="EMBL" id="CP061800">
    <property type="protein sequence ID" value="QTA91107.1"/>
    <property type="molecule type" value="Genomic_DNA"/>
</dbReference>